<organism evidence="3 4">
    <name type="scientific">Thermophilibacter provencensis</name>
    <dbReference type="NCBI Taxonomy" id="1852386"/>
    <lineage>
        <taxon>Bacteria</taxon>
        <taxon>Bacillati</taxon>
        <taxon>Actinomycetota</taxon>
        <taxon>Coriobacteriia</taxon>
        <taxon>Coriobacteriales</taxon>
        <taxon>Atopobiaceae</taxon>
        <taxon>Thermophilibacter</taxon>
    </lineage>
</organism>
<dbReference type="Proteomes" id="UP001529256">
    <property type="component" value="Unassembled WGS sequence"/>
</dbReference>
<feature type="chain" id="PRO_5045487101" description="DUF5648 domain-containing protein" evidence="1">
    <location>
        <begin position="20"/>
        <end position="405"/>
    </location>
</feature>
<gene>
    <name evidence="3" type="ORF">QUW25_07820</name>
</gene>
<dbReference type="InterPro" id="IPR043708">
    <property type="entry name" value="DUF5648"/>
</dbReference>
<evidence type="ECO:0000313" key="3">
    <source>
        <dbReference type="EMBL" id="MDM8271574.1"/>
    </source>
</evidence>
<dbReference type="Pfam" id="PF18885">
    <property type="entry name" value="DUF5648"/>
    <property type="match status" value="1"/>
</dbReference>
<evidence type="ECO:0000259" key="2">
    <source>
        <dbReference type="Pfam" id="PF18885"/>
    </source>
</evidence>
<proteinExistence type="predicted"/>
<evidence type="ECO:0000256" key="1">
    <source>
        <dbReference type="SAM" id="SignalP"/>
    </source>
</evidence>
<reference evidence="3" key="1">
    <citation type="submission" date="2023-06" db="EMBL/GenBank/DDBJ databases">
        <title>Identification and characterization of horizontal gene transfer across gut microbiota members of farm animals based on homology search.</title>
        <authorList>
            <person name="Schwarzerova J."/>
            <person name="Nykrynova M."/>
            <person name="Jureckova K."/>
            <person name="Cejkova D."/>
            <person name="Rychlik I."/>
        </authorList>
    </citation>
    <scope>NUCLEOTIDE SEQUENCE</scope>
    <source>
        <strain evidence="3">153_Feed</strain>
    </source>
</reference>
<dbReference type="EMBL" id="JAUDEA010000012">
    <property type="protein sequence ID" value="MDM8271574.1"/>
    <property type="molecule type" value="Genomic_DNA"/>
</dbReference>
<feature type="domain" description="DUF5648" evidence="2">
    <location>
        <begin position="275"/>
        <end position="403"/>
    </location>
</feature>
<reference evidence="3" key="2">
    <citation type="submission" date="2023-06" db="EMBL/GenBank/DDBJ databases">
        <authorList>
            <person name="Zeman M."/>
            <person name="Kubasova T."/>
            <person name="Jahodarova E."/>
            <person name="Nykrynova M."/>
            <person name="Rychlik I."/>
        </authorList>
    </citation>
    <scope>NUCLEOTIDE SEQUENCE</scope>
    <source>
        <strain evidence="3">153_Feed</strain>
    </source>
</reference>
<sequence length="405" mass="44752">MLSLSAFILSFVIASPAWAQNEVLEVNQAYELKAGSYSFLLGSDGRVTIKVIPGSSSEDANAGWKVDVERTEVALGYPPDMPPYYASGTARLSDAQGVELNDGLNAGTYALNLSNLDAAHPLPDDATATVVVLYDYGLMSENESESNDSPIAADLIEYTLFTMSGTVHPTGTSSGPDYFRYTTNVAGMLTVEFTGDADSNMSWQLEVFDESAASVSDAQPLGKWRLGTDGQTQKFQVRASDTGMYYVAIVPDEHTQASGSYKLRVSCTPDSSITMWRLYNPYTGEHLYTSDYSEYERLGTIGWKLEGKAWAAPVISGDPVWRLYNPYTDDHHYTTSKSEYDELAGLGWKQEGIGWYSASREDGLPIYRLYNRYNGYHHYTMDEVESIALSEIGWTPEGIGWYCYA</sequence>
<evidence type="ECO:0000313" key="4">
    <source>
        <dbReference type="Proteomes" id="UP001529256"/>
    </source>
</evidence>
<dbReference type="Gene3D" id="2.60.120.380">
    <property type="match status" value="1"/>
</dbReference>
<name>A0ABT7V4P5_9ACTN</name>
<accession>A0ABT7V4P5</accession>
<protein>
    <recommendedName>
        <fullName evidence="2">DUF5648 domain-containing protein</fullName>
    </recommendedName>
</protein>
<keyword evidence="4" id="KW-1185">Reference proteome</keyword>
<dbReference type="RefSeq" id="WP_289511651.1">
    <property type="nucleotide sequence ID" value="NZ_JAUDEA010000012.1"/>
</dbReference>
<feature type="signal peptide" evidence="1">
    <location>
        <begin position="1"/>
        <end position="19"/>
    </location>
</feature>
<comment type="caution">
    <text evidence="3">The sequence shown here is derived from an EMBL/GenBank/DDBJ whole genome shotgun (WGS) entry which is preliminary data.</text>
</comment>
<keyword evidence="1" id="KW-0732">Signal</keyword>